<keyword evidence="2" id="KW-0732">Signal</keyword>
<accession>A0A9Q9IJB4</accession>
<dbReference type="KEGG" id="daur:Daura_14100"/>
<name>A0A9Q9IJB4_9ACTN</name>
<proteinExistence type="predicted"/>
<keyword evidence="4" id="KW-1185">Reference proteome</keyword>
<feature type="signal peptide" evidence="2">
    <location>
        <begin position="1"/>
        <end position="21"/>
    </location>
</feature>
<protein>
    <recommendedName>
        <fullName evidence="5">Lipoprotein</fullName>
    </recommendedName>
</protein>
<feature type="region of interest" description="Disordered" evidence="1">
    <location>
        <begin position="20"/>
        <end position="43"/>
    </location>
</feature>
<feature type="compositionally biased region" description="Low complexity" evidence="1">
    <location>
        <begin position="20"/>
        <end position="34"/>
    </location>
</feature>
<evidence type="ECO:0008006" key="5">
    <source>
        <dbReference type="Google" id="ProtNLM"/>
    </source>
</evidence>
<dbReference type="RefSeq" id="WP_156089922.1">
    <property type="nucleotide sequence ID" value="NZ_CP073767.1"/>
</dbReference>
<feature type="chain" id="PRO_5040474940" description="Lipoprotein" evidence="2">
    <location>
        <begin position="22"/>
        <end position="192"/>
    </location>
</feature>
<evidence type="ECO:0000256" key="1">
    <source>
        <dbReference type="SAM" id="MobiDB-lite"/>
    </source>
</evidence>
<sequence>MRILIVCVAVLALAACGGPPASPGVPRLSGTPGRPAGGTGPERKAALHAAAECVRQHGIPTYQDPVLTADGHVYTDSRSYRAAEDATIAAVEQACGALMTAAQFQPTEQAPAPPALVQAGVRAAQCMRAHGLPDVSDPTAATEFTPGHGFGMNPDELPGDKENPVVQRALTECRTVLDEAARVSSLGNLGHA</sequence>
<evidence type="ECO:0000313" key="3">
    <source>
        <dbReference type="EMBL" id="UWZ57194.1"/>
    </source>
</evidence>
<dbReference type="Proteomes" id="UP001058003">
    <property type="component" value="Chromosome"/>
</dbReference>
<reference evidence="3" key="1">
    <citation type="submission" date="2021-04" db="EMBL/GenBank/DDBJ databases">
        <title>Dactylosporangium aurantiacum NRRL B-8018 full assembly.</title>
        <authorList>
            <person name="Hartkoorn R.C."/>
            <person name="Beaudoing E."/>
            <person name="Hot D."/>
        </authorList>
    </citation>
    <scope>NUCLEOTIDE SEQUENCE</scope>
    <source>
        <strain evidence="3">NRRL B-8018</strain>
    </source>
</reference>
<dbReference type="OrthoDB" id="3376018at2"/>
<organism evidence="3 4">
    <name type="scientific">Dactylosporangium aurantiacum</name>
    <dbReference type="NCBI Taxonomy" id="35754"/>
    <lineage>
        <taxon>Bacteria</taxon>
        <taxon>Bacillati</taxon>
        <taxon>Actinomycetota</taxon>
        <taxon>Actinomycetes</taxon>
        <taxon>Micromonosporales</taxon>
        <taxon>Micromonosporaceae</taxon>
        <taxon>Dactylosporangium</taxon>
    </lineage>
</organism>
<evidence type="ECO:0000256" key="2">
    <source>
        <dbReference type="SAM" id="SignalP"/>
    </source>
</evidence>
<dbReference type="EMBL" id="CP073767">
    <property type="protein sequence ID" value="UWZ57194.1"/>
    <property type="molecule type" value="Genomic_DNA"/>
</dbReference>
<gene>
    <name evidence="3" type="ORF">Daura_14100</name>
</gene>
<dbReference type="PROSITE" id="PS51257">
    <property type="entry name" value="PROKAR_LIPOPROTEIN"/>
    <property type="match status" value="1"/>
</dbReference>
<dbReference type="AlphaFoldDB" id="A0A9Q9IJB4"/>
<evidence type="ECO:0000313" key="4">
    <source>
        <dbReference type="Proteomes" id="UP001058003"/>
    </source>
</evidence>